<keyword evidence="4" id="KW-0012">Acyltransferase</keyword>
<dbReference type="SUPFAM" id="SSF55729">
    <property type="entry name" value="Acyl-CoA N-acyltransferases (Nat)"/>
    <property type="match status" value="1"/>
</dbReference>
<comment type="subcellular location">
    <subcellularLocation>
        <location evidence="5">Cytoplasm</location>
    </subcellularLocation>
</comment>
<evidence type="ECO:0000256" key="3">
    <source>
        <dbReference type="ARBA" id="ARBA00022679"/>
    </source>
</evidence>
<sequence length="147" mass="16964">MLEIREMTEYDIEQVGEIEESIFSVPWSRKSFQEALNKENTIYLVAESDGKILGYCGLWNIIGEGEITNVAVRSEYRRKKIARALLEQLLATGKEKGVEAFTLEVRESNTGAILLYESLGFVHEGIRKNFYEKPQENAIIMWKRQLD</sequence>
<reference evidence="7 8" key="1">
    <citation type="submission" date="2016-09" db="EMBL/GenBank/DDBJ databases">
        <authorList>
            <person name="Capua I."/>
            <person name="De Benedictis P."/>
            <person name="Joannis T."/>
            <person name="Lombin L.H."/>
            <person name="Cattoli G."/>
        </authorList>
    </citation>
    <scope>NUCLEOTIDE SEQUENCE [LARGE SCALE GENOMIC DNA]</scope>
    <source>
        <strain evidence="7 8">GluBS11</strain>
    </source>
</reference>
<gene>
    <name evidence="7" type="ORF">SAMN05421730_103036</name>
</gene>
<dbReference type="Proteomes" id="UP000199315">
    <property type="component" value="Unassembled WGS sequence"/>
</dbReference>
<dbReference type="InterPro" id="IPR000182">
    <property type="entry name" value="GNAT_dom"/>
</dbReference>
<dbReference type="OrthoDB" id="9794566at2"/>
<dbReference type="PROSITE" id="PS51186">
    <property type="entry name" value="GNAT"/>
    <property type="match status" value="1"/>
</dbReference>
<comment type="similarity">
    <text evidence="1 5">Belongs to the acetyltransferase family. RimI subfamily.</text>
</comment>
<protein>
    <recommendedName>
        <fullName evidence="5">[Ribosomal protein bS18]-alanine N-acetyltransferase</fullName>
        <ecNumber evidence="5">2.3.1.266</ecNumber>
    </recommendedName>
</protein>
<evidence type="ECO:0000313" key="8">
    <source>
        <dbReference type="Proteomes" id="UP000199315"/>
    </source>
</evidence>
<accession>A0A1D3TXF2</accession>
<dbReference type="InterPro" id="IPR006464">
    <property type="entry name" value="AcTrfase_RimI/Ard1"/>
</dbReference>
<evidence type="ECO:0000256" key="1">
    <source>
        <dbReference type="ARBA" id="ARBA00005395"/>
    </source>
</evidence>
<evidence type="ECO:0000256" key="4">
    <source>
        <dbReference type="ARBA" id="ARBA00023315"/>
    </source>
</evidence>
<comment type="function">
    <text evidence="5">Acetylates the N-terminal alanine of ribosomal protein bS18.</text>
</comment>
<dbReference type="EMBL" id="FMKA01000030">
    <property type="protein sequence ID" value="SCP99009.1"/>
    <property type="molecule type" value="Genomic_DNA"/>
</dbReference>
<evidence type="ECO:0000256" key="5">
    <source>
        <dbReference type="RuleBase" id="RU363094"/>
    </source>
</evidence>
<dbReference type="CDD" id="cd04301">
    <property type="entry name" value="NAT_SF"/>
    <property type="match status" value="1"/>
</dbReference>
<name>A0A1D3TXF2_9FIRM</name>
<evidence type="ECO:0000259" key="6">
    <source>
        <dbReference type="PROSITE" id="PS51186"/>
    </source>
</evidence>
<evidence type="ECO:0000313" key="7">
    <source>
        <dbReference type="EMBL" id="SCP99009.1"/>
    </source>
</evidence>
<dbReference type="NCBIfam" id="TIGR01575">
    <property type="entry name" value="rimI"/>
    <property type="match status" value="1"/>
</dbReference>
<dbReference type="GO" id="GO:0008999">
    <property type="term" value="F:protein-N-terminal-alanine acetyltransferase activity"/>
    <property type="evidence" value="ECO:0007669"/>
    <property type="project" value="UniProtKB-EC"/>
</dbReference>
<dbReference type="Gene3D" id="3.40.630.30">
    <property type="match status" value="1"/>
</dbReference>
<dbReference type="STRING" id="1619234.SAMN05421730_103036"/>
<dbReference type="AlphaFoldDB" id="A0A1D3TXF2"/>
<dbReference type="EC" id="2.3.1.266" evidence="5"/>
<proteinExistence type="inferred from homology"/>
<keyword evidence="3 7" id="KW-0808">Transferase</keyword>
<dbReference type="PANTHER" id="PTHR43420:SF44">
    <property type="entry name" value="ACETYLTRANSFERASE YPEA"/>
    <property type="match status" value="1"/>
</dbReference>
<feature type="domain" description="N-acetyltransferase" evidence="6">
    <location>
        <begin position="2"/>
        <end position="146"/>
    </location>
</feature>
<evidence type="ECO:0000256" key="2">
    <source>
        <dbReference type="ARBA" id="ARBA00022490"/>
    </source>
</evidence>
<keyword evidence="2 5" id="KW-0963">Cytoplasm</keyword>
<dbReference type="Pfam" id="PF00583">
    <property type="entry name" value="Acetyltransf_1"/>
    <property type="match status" value="1"/>
</dbReference>
<keyword evidence="8" id="KW-1185">Reference proteome</keyword>
<dbReference type="PANTHER" id="PTHR43420">
    <property type="entry name" value="ACETYLTRANSFERASE"/>
    <property type="match status" value="1"/>
</dbReference>
<dbReference type="InterPro" id="IPR050680">
    <property type="entry name" value="YpeA/RimI_acetyltransf"/>
</dbReference>
<comment type="catalytic activity">
    <reaction evidence="5">
        <text>N-terminal L-alanyl-[ribosomal protein bS18] + acetyl-CoA = N-terminal N(alpha)-acetyl-L-alanyl-[ribosomal protein bS18] + CoA + H(+)</text>
        <dbReference type="Rhea" id="RHEA:43756"/>
        <dbReference type="Rhea" id="RHEA-COMP:10676"/>
        <dbReference type="Rhea" id="RHEA-COMP:10677"/>
        <dbReference type="ChEBI" id="CHEBI:15378"/>
        <dbReference type="ChEBI" id="CHEBI:57287"/>
        <dbReference type="ChEBI" id="CHEBI:57288"/>
        <dbReference type="ChEBI" id="CHEBI:64718"/>
        <dbReference type="ChEBI" id="CHEBI:83683"/>
        <dbReference type="EC" id="2.3.1.266"/>
    </reaction>
</comment>
<organism evidence="7 8">
    <name type="scientific">Anaerobium acetethylicum</name>
    <dbReference type="NCBI Taxonomy" id="1619234"/>
    <lineage>
        <taxon>Bacteria</taxon>
        <taxon>Bacillati</taxon>
        <taxon>Bacillota</taxon>
        <taxon>Clostridia</taxon>
        <taxon>Lachnospirales</taxon>
        <taxon>Lachnospiraceae</taxon>
        <taxon>Anaerobium</taxon>
    </lineage>
</organism>
<dbReference type="RefSeq" id="WP_091236267.1">
    <property type="nucleotide sequence ID" value="NZ_FMKA01000030.1"/>
</dbReference>
<dbReference type="GO" id="GO:0005737">
    <property type="term" value="C:cytoplasm"/>
    <property type="evidence" value="ECO:0007669"/>
    <property type="project" value="UniProtKB-SubCell"/>
</dbReference>
<dbReference type="InterPro" id="IPR016181">
    <property type="entry name" value="Acyl_CoA_acyltransferase"/>
</dbReference>